<accession>A0A1H0IPK8</accession>
<evidence type="ECO:0000313" key="15">
    <source>
        <dbReference type="EMBL" id="SDO33293.1"/>
    </source>
</evidence>
<evidence type="ECO:0000256" key="1">
    <source>
        <dbReference type="ARBA" id="ARBA00004651"/>
    </source>
</evidence>
<keyword evidence="2" id="KW-1003">Cell membrane</keyword>
<keyword evidence="3" id="KW-0488">Methylation</keyword>
<evidence type="ECO:0000256" key="3">
    <source>
        <dbReference type="ARBA" id="ARBA00022481"/>
    </source>
</evidence>
<dbReference type="EMBL" id="VZPS01000004">
    <property type="protein sequence ID" value="KAB0486663.1"/>
    <property type="molecule type" value="Genomic_DNA"/>
</dbReference>
<keyword evidence="8 10" id="KW-0807">Transducer</keyword>
<dbReference type="Gene3D" id="1.10.287.950">
    <property type="entry name" value="Methyl-accepting chemotaxis protein"/>
    <property type="match status" value="1"/>
</dbReference>
<keyword evidence="6" id="KW-1133">Transmembrane helix</keyword>
<comment type="similarity">
    <text evidence="9">Belongs to the methyl-accepting chemotaxis (MCP) protein family.</text>
</comment>
<dbReference type="OrthoDB" id="2489132at2"/>
<keyword evidence="4" id="KW-0145">Chemotaxis</keyword>
<keyword evidence="5" id="KW-0812">Transmembrane</keyword>
<protein>
    <submittedName>
        <fullName evidence="13 14">Chemotaxis protein</fullName>
    </submittedName>
    <submittedName>
        <fullName evidence="15">Methyl-accepting chemotaxis sensory transducer with Cache sensor</fullName>
    </submittedName>
</protein>
<reference evidence="15 17" key="1">
    <citation type="submission" date="2016-10" db="EMBL/GenBank/DDBJ databases">
        <authorList>
            <person name="de Groot N.N."/>
        </authorList>
    </citation>
    <scope>NUCLEOTIDE SEQUENCE [LARGE SCALE GENOMIC DNA]</scope>
    <source>
        <strain evidence="15 17">BS3776</strain>
    </source>
</reference>
<evidence type="ECO:0000256" key="5">
    <source>
        <dbReference type="ARBA" id="ARBA00022692"/>
    </source>
</evidence>
<dbReference type="Proteomes" id="UP000460142">
    <property type="component" value="Unassembled WGS sequence"/>
</dbReference>
<feature type="domain" description="Methyl-accepting transducer" evidence="11">
    <location>
        <begin position="441"/>
        <end position="677"/>
    </location>
</feature>
<evidence type="ECO:0000313" key="16">
    <source>
        <dbReference type="Proteomes" id="UP000186756"/>
    </source>
</evidence>
<evidence type="ECO:0000256" key="6">
    <source>
        <dbReference type="ARBA" id="ARBA00022989"/>
    </source>
</evidence>
<evidence type="ECO:0000256" key="4">
    <source>
        <dbReference type="ARBA" id="ARBA00022500"/>
    </source>
</evidence>
<evidence type="ECO:0000313" key="17">
    <source>
        <dbReference type="Proteomes" id="UP000198549"/>
    </source>
</evidence>
<dbReference type="CDD" id="cd11386">
    <property type="entry name" value="MCP_signal"/>
    <property type="match status" value="1"/>
</dbReference>
<dbReference type="AlphaFoldDB" id="A0A1H0IPK8"/>
<dbReference type="PANTHER" id="PTHR32089">
    <property type="entry name" value="METHYL-ACCEPTING CHEMOTAXIS PROTEIN MCPB"/>
    <property type="match status" value="1"/>
</dbReference>
<dbReference type="GO" id="GO:0006935">
    <property type="term" value="P:chemotaxis"/>
    <property type="evidence" value="ECO:0007669"/>
    <property type="project" value="UniProtKB-KW"/>
</dbReference>
<evidence type="ECO:0000259" key="12">
    <source>
        <dbReference type="PROSITE" id="PS50885"/>
    </source>
</evidence>
<evidence type="ECO:0000256" key="9">
    <source>
        <dbReference type="ARBA" id="ARBA00029447"/>
    </source>
</evidence>
<dbReference type="EMBL" id="MSTQ01000004">
    <property type="protein sequence ID" value="OLU04339.1"/>
    <property type="molecule type" value="Genomic_DNA"/>
</dbReference>
<evidence type="ECO:0000256" key="7">
    <source>
        <dbReference type="ARBA" id="ARBA00023136"/>
    </source>
</evidence>
<dbReference type="SUPFAM" id="SSF58104">
    <property type="entry name" value="Methyl-accepting chemotaxis protein (MCP) signaling domain"/>
    <property type="match status" value="1"/>
</dbReference>
<dbReference type="CDD" id="cd06225">
    <property type="entry name" value="HAMP"/>
    <property type="match status" value="1"/>
</dbReference>
<evidence type="ECO:0000313" key="14">
    <source>
        <dbReference type="EMBL" id="OLU04339.1"/>
    </source>
</evidence>
<evidence type="ECO:0000259" key="11">
    <source>
        <dbReference type="PROSITE" id="PS50111"/>
    </source>
</evidence>
<dbReference type="SMART" id="SM00304">
    <property type="entry name" value="HAMP"/>
    <property type="match status" value="1"/>
</dbReference>
<dbReference type="GO" id="GO:0005886">
    <property type="term" value="C:plasma membrane"/>
    <property type="evidence" value="ECO:0007669"/>
    <property type="project" value="UniProtKB-SubCell"/>
</dbReference>
<dbReference type="SMART" id="SM00283">
    <property type="entry name" value="MA"/>
    <property type="match status" value="1"/>
</dbReference>
<gene>
    <name evidence="14" type="ORF">BVK86_08860</name>
    <name evidence="13" type="ORF">F7R15_07215</name>
    <name evidence="15" type="ORF">SAMN04490202_0612</name>
</gene>
<dbReference type="GO" id="GO:0007165">
    <property type="term" value="P:signal transduction"/>
    <property type="evidence" value="ECO:0007669"/>
    <property type="project" value="UniProtKB-KW"/>
</dbReference>
<sequence>MPITISIQNKITLLASLCLIAVVGSLLTLSIEESKSNTASAINASNSILTDAAKQNLQTQAALQASLIQREFSRAYDFGLGVQRQILFLRAQARRNQSTPSALRHDLNATLRDALAQHSDILGLFTSFLPNKLDGVDGAFRGRTDLGSNDQGRFAIYWLQPSAGTLNNVSGDEQLLADETPGPSGAPFNSFYTCPIKSKIACLISPYFDSSSGTKRLVTSISFPIMENGEVIGVIGIDIGLDNLQRNAESGAKAIYAGQSTISIVSSSGVLSAHTADSTKVGSLLNQALPQSAKSWADAIHQGVTKSLESGQSVTAFVPISPIDDSANWTVIVDVPKSVLEAPTRNMSEMLDEQRLKSSGVELFTGLIVAAFGALMMWLTARGITRPILRVAHRLEEIADGDGDLTQRLTHNKGDELGRLSVAFNRFLDKLQPVISKVQGSVGLIRETASQSALIADQTNSGMQKQFGEIDQVASALHEMSVTANTSSQSAAQAADAARRAEQATAEGLEMIAKTMEAIRSQASAMSKGMEDLEKLGYSSQQIGSVLEVILSIAGQTNLLALNAAIEAARAGEAGRGFAVVADEVRSLARRTQDSVEEIRGVIESLQAGSNSVTHSMNIGHGLAQDNVLQAQMAVAALERIDAAVNEISEMNLLIASSAEEQSSVAEEINRNVSFIRDVTESLSDQAEHAASISHELNNQANQQQQLIGQFRT</sequence>
<dbReference type="Pfam" id="PF00672">
    <property type="entry name" value="HAMP"/>
    <property type="match status" value="1"/>
</dbReference>
<dbReference type="Pfam" id="PF22673">
    <property type="entry name" value="MCP-like_PDC_1"/>
    <property type="match status" value="1"/>
</dbReference>
<keyword evidence="7" id="KW-0472">Membrane</keyword>
<reference evidence="14" key="3">
    <citation type="submission" date="2017-01" db="EMBL/GenBank/DDBJ databases">
        <authorList>
            <person name="Mah S.A."/>
            <person name="Swanson W.J."/>
            <person name="Moy G.W."/>
            <person name="Vacquier V.D."/>
        </authorList>
    </citation>
    <scope>NUCLEOTIDE SEQUENCE [LARGE SCALE GENOMIC DNA]</scope>
    <source>
        <strain evidence="14">MT1</strain>
    </source>
</reference>
<comment type="subcellular location">
    <subcellularLocation>
        <location evidence="1">Cell membrane</location>
        <topology evidence="1">Multi-pass membrane protein</topology>
    </subcellularLocation>
</comment>
<evidence type="ECO:0000313" key="13">
    <source>
        <dbReference type="EMBL" id="KAB0486663.1"/>
    </source>
</evidence>
<keyword evidence="16" id="KW-1185">Reference proteome</keyword>
<dbReference type="InterPro" id="IPR004089">
    <property type="entry name" value="MCPsignal_dom"/>
</dbReference>
<reference evidence="13 18" key="4">
    <citation type="submission" date="2019-09" db="EMBL/GenBank/DDBJ databases">
        <title>Draft genome sequences of 48 bacterial type strains from the CCUG.</title>
        <authorList>
            <person name="Tunovic T."/>
            <person name="Pineiro-Iglesias B."/>
            <person name="Unosson C."/>
            <person name="Inganas E."/>
            <person name="Ohlen M."/>
            <person name="Cardew S."/>
            <person name="Jensie-Markopoulos S."/>
            <person name="Salva-Serra F."/>
            <person name="Jaen-Luchoro D."/>
            <person name="Karlsson R."/>
            <person name="Svensson-Stadler L."/>
            <person name="Chun J."/>
            <person name="Moore E."/>
        </authorList>
    </citation>
    <scope>NUCLEOTIDE SEQUENCE [LARGE SCALE GENOMIC DNA]</scope>
    <source>
        <strain evidence="13 18">CCUG 53116</strain>
    </source>
</reference>
<dbReference type="Pfam" id="PF00015">
    <property type="entry name" value="MCPsignal"/>
    <property type="match status" value="1"/>
</dbReference>
<proteinExistence type="inferred from homology"/>
<dbReference type="PROSITE" id="PS50111">
    <property type="entry name" value="CHEMOTAXIS_TRANSDUC_2"/>
    <property type="match status" value="1"/>
</dbReference>
<dbReference type="Proteomes" id="UP000198549">
    <property type="component" value="Chromosome I"/>
</dbReference>
<organism evidence="15 17">
    <name type="scientific">Pseudomonas reinekei</name>
    <dbReference type="NCBI Taxonomy" id="395598"/>
    <lineage>
        <taxon>Bacteria</taxon>
        <taxon>Pseudomonadati</taxon>
        <taxon>Pseudomonadota</taxon>
        <taxon>Gammaproteobacteria</taxon>
        <taxon>Pseudomonadales</taxon>
        <taxon>Pseudomonadaceae</taxon>
        <taxon>Pseudomonas</taxon>
    </lineage>
</organism>
<feature type="domain" description="HAMP" evidence="12">
    <location>
        <begin position="382"/>
        <end position="436"/>
    </location>
</feature>
<evidence type="ECO:0000256" key="2">
    <source>
        <dbReference type="ARBA" id="ARBA00022475"/>
    </source>
</evidence>
<dbReference type="PROSITE" id="PS50885">
    <property type="entry name" value="HAMP"/>
    <property type="match status" value="1"/>
</dbReference>
<evidence type="ECO:0000256" key="8">
    <source>
        <dbReference type="ARBA" id="ARBA00023224"/>
    </source>
</evidence>
<dbReference type="EMBL" id="LT629709">
    <property type="protein sequence ID" value="SDO33293.1"/>
    <property type="molecule type" value="Genomic_DNA"/>
</dbReference>
<dbReference type="PANTHER" id="PTHR32089:SF120">
    <property type="entry name" value="METHYL-ACCEPTING CHEMOTAXIS PROTEIN TLPQ"/>
    <property type="match status" value="1"/>
</dbReference>
<dbReference type="InterPro" id="IPR003660">
    <property type="entry name" value="HAMP_dom"/>
</dbReference>
<name>A0A1H0IPK8_PSERE</name>
<dbReference type="Proteomes" id="UP000186756">
    <property type="component" value="Unassembled WGS sequence"/>
</dbReference>
<reference evidence="16" key="2">
    <citation type="submission" date="2017-01" db="EMBL/GenBank/DDBJ databases">
        <authorList>
            <person name="Poblete-Castro I."/>
        </authorList>
    </citation>
    <scope>NUCLEOTIDE SEQUENCE [LARGE SCALE GENOMIC DNA]</scope>
    <source>
        <strain evidence="16">DSM 18361 / CCUG 53116 / MT1</strain>
    </source>
</reference>
<dbReference type="FunFam" id="1.10.287.950:FF:000001">
    <property type="entry name" value="Methyl-accepting chemotaxis sensory transducer"/>
    <property type="match status" value="1"/>
</dbReference>
<dbReference type="CDD" id="cd12913">
    <property type="entry name" value="PDC1_MCP_like"/>
    <property type="match status" value="1"/>
</dbReference>
<evidence type="ECO:0000313" key="18">
    <source>
        <dbReference type="Proteomes" id="UP000460142"/>
    </source>
</evidence>
<evidence type="ECO:0000256" key="10">
    <source>
        <dbReference type="PROSITE-ProRule" id="PRU00284"/>
    </source>
</evidence>
<dbReference type="Gene3D" id="3.30.450.20">
    <property type="entry name" value="PAS domain"/>
    <property type="match status" value="1"/>
</dbReference>